<name>A0A484CTK2_PERFV</name>
<dbReference type="AlphaFoldDB" id="A0A484CTK2"/>
<evidence type="ECO:0000313" key="2">
    <source>
        <dbReference type="EMBL" id="TDH05695.1"/>
    </source>
</evidence>
<proteinExistence type="predicted"/>
<gene>
    <name evidence="2" type="ORF">EPR50_G00125190</name>
</gene>
<keyword evidence="3" id="KW-1185">Reference proteome</keyword>
<organism evidence="2 3">
    <name type="scientific">Perca flavescens</name>
    <name type="common">American yellow perch</name>
    <name type="synonym">Morone flavescens</name>
    <dbReference type="NCBI Taxonomy" id="8167"/>
    <lineage>
        <taxon>Eukaryota</taxon>
        <taxon>Metazoa</taxon>
        <taxon>Chordata</taxon>
        <taxon>Craniata</taxon>
        <taxon>Vertebrata</taxon>
        <taxon>Euteleostomi</taxon>
        <taxon>Actinopterygii</taxon>
        <taxon>Neopterygii</taxon>
        <taxon>Teleostei</taxon>
        <taxon>Neoteleostei</taxon>
        <taxon>Acanthomorphata</taxon>
        <taxon>Eupercaria</taxon>
        <taxon>Perciformes</taxon>
        <taxon>Percoidei</taxon>
        <taxon>Percidae</taxon>
        <taxon>Percinae</taxon>
        <taxon>Perca</taxon>
    </lineage>
</organism>
<reference evidence="2 3" key="1">
    <citation type="submission" date="2019-01" db="EMBL/GenBank/DDBJ databases">
        <title>A chromosome-scale genome assembly of the yellow perch, Perca flavescens.</title>
        <authorList>
            <person name="Feron R."/>
            <person name="Morvezen R."/>
            <person name="Bestin A."/>
            <person name="Haffray P."/>
            <person name="Klopp C."/>
            <person name="Zahm M."/>
            <person name="Cabau C."/>
            <person name="Roques C."/>
            <person name="Donnadieu C."/>
            <person name="Bouchez O."/>
            <person name="Christie M."/>
            <person name="Larson W."/>
            <person name="Guiguen Y."/>
        </authorList>
    </citation>
    <scope>NUCLEOTIDE SEQUENCE [LARGE SCALE GENOMIC DNA]</scope>
    <source>
        <strain evidence="2">YP-PL-M2</strain>
        <tissue evidence="2">Blood</tissue>
    </source>
</reference>
<evidence type="ECO:0000313" key="3">
    <source>
        <dbReference type="Proteomes" id="UP000295070"/>
    </source>
</evidence>
<dbReference type="Proteomes" id="UP000295070">
    <property type="component" value="Chromosome 12"/>
</dbReference>
<accession>A0A484CTK2</accession>
<evidence type="ECO:0000256" key="1">
    <source>
        <dbReference type="SAM" id="MobiDB-lite"/>
    </source>
</evidence>
<sequence length="88" mass="9941">MSELCSESSEEEQAEVEERPQGQRVTRLPVIQLMSRSKAGSPGGSPKLSPKDSPRGSPRNSPLLFRRLLMNRSINLQRRRFTVAHTPR</sequence>
<protein>
    <submittedName>
        <fullName evidence="2">Uncharacterized protein</fullName>
    </submittedName>
</protein>
<comment type="caution">
    <text evidence="2">The sequence shown here is derived from an EMBL/GenBank/DDBJ whole genome shotgun (WGS) entry which is preliminary data.</text>
</comment>
<feature type="region of interest" description="Disordered" evidence="1">
    <location>
        <begin position="1"/>
        <end position="63"/>
    </location>
</feature>
<dbReference type="EMBL" id="SCKG01000012">
    <property type="protein sequence ID" value="TDH05695.1"/>
    <property type="molecule type" value="Genomic_DNA"/>
</dbReference>
<dbReference type="STRING" id="8167.A0A484CTK2"/>